<comment type="similarity">
    <text evidence="1">Belongs to the thiolase-like superfamily. Chalcone/stilbene synthases family.</text>
</comment>
<dbReference type="AlphaFoldDB" id="A0A934KLN5"/>
<dbReference type="PIRSF" id="PIRSF000451">
    <property type="entry name" value="PKS_III"/>
    <property type="match status" value="1"/>
</dbReference>
<comment type="caution">
    <text evidence="7">The sequence shown here is derived from an EMBL/GenBank/DDBJ whole genome shotgun (WGS) entry which is preliminary data.</text>
</comment>
<reference evidence="7 8" key="1">
    <citation type="submission" date="2020-10" db="EMBL/GenBank/DDBJ databases">
        <title>Ca. Dormibacterota MAGs.</title>
        <authorList>
            <person name="Montgomery K."/>
        </authorList>
    </citation>
    <scope>NUCLEOTIDE SEQUENCE [LARGE SCALE GENOMIC DNA]</scope>
    <source>
        <strain evidence="7">Mitchell_Peninsula_5</strain>
    </source>
</reference>
<accession>A0A934KLN5</accession>
<keyword evidence="3" id="KW-0012">Acyltransferase</keyword>
<keyword evidence="2" id="KW-0808">Transferase</keyword>
<dbReference type="GO" id="GO:0030639">
    <property type="term" value="P:polyketide biosynthetic process"/>
    <property type="evidence" value="ECO:0007669"/>
    <property type="project" value="TreeGrafter"/>
</dbReference>
<proteinExistence type="inferred from homology"/>
<feature type="domain" description="Chalcone/stilbene synthase N-terminal" evidence="5">
    <location>
        <begin position="89"/>
        <end position="220"/>
    </location>
</feature>
<evidence type="ECO:0000313" key="7">
    <source>
        <dbReference type="EMBL" id="MBJ7609108.1"/>
    </source>
</evidence>
<dbReference type="InterPro" id="IPR001099">
    <property type="entry name" value="Chalcone/stilbene_synt_N"/>
</dbReference>
<evidence type="ECO:0000256" key="2">
    <source>
        <dbReference type="ARBA" id="ARBA00022679"/>
    </source>
</evidence>
<dbReference type="Pfam" id="PF00195">
    <property type="entry name" value="Chal_sti_synt_N"/>
    <property type="match status" value="1"/>
</dbReference>
<organism evidence="7 8">
    <name type="scientific">Candidatus Amunia macphersoniae</name>
    <dbReference type="NCBI Taxonomy" id="3127014"/>
    <lineage>
        <taxon>Bacteria</taxon>
        <taxon>Bacillati</taxon>
        <taxon>Candidatus Dormiibacterota</taxon>
        <taxon>Candidatus Dormibacteria</taxon>
        <taxon>Candidatus Aeolococcales</taxon>
        <taxon>Candidatus Aeolococcaceae</taxon>
        <taxon>Candidatus Amunia</taxon>
    </lineage>
</organism>
<dbReference type="InterPro" id="IPR016039">
    <property type="entry name" value="Thiolase-like"/>
</dbReference>
<dbReference type="PANTHER" id="PTHR11877">
    <property type="entry name" value="HYDROXYMETHYLGLUTARYL-COA SYNTHASE"/>
    <property type="match status" value="1"/>
</dbReference>
<dbReference type="InterPro" id="IPR012328">
    <property type="entry name" value="Chalcone/stilbene_synt_C"/>
</dbReference>
<feature type="active site" description="Acyl-thioester intermediate" evidence="4">
    <location>
        <position position="158"/>
    </location>
</feature>
<evidence type="ECO:0000256" key="4">
    <source>
        <dbReference type="PIRSR" id="PIRSR000451-1"/>
    </source>
</evidence>
<dbReference type="PANTHER" id="PTHR11877:SF99">
    <property type="entry name" value="1,3,6,8-TETRAHYDROXYNAPHTHALENE SYNTHASE"/>
    <property type="match status" value="1"/>
</dbReference>
<sequence>MTSTLPTVRSSGLLARSPALGGSVRLAGVGTATPPLRVSRQDVVEVLPRIWPHLARRTALLIDPIDNGYRYLLREPAEMLEGLSLGEQTARYVDAAPRLAAAAAEEAIAAAGDRRDSIGLLVVASCTGFILPGLDAHLLPMLRLRSDVWRLPVMQLGCAGGAGGLARAADWARTHPGQQALVIAVELPSLTFRPRDHSLDNLLSALVFGDGAGAVVLEADGGHRANGLHVRDVRSVLVPNSVNVLGYDLADDGFRVILSRRLPAVLAAALPALVDDFCGSGVVSTLDAVALHPGGSALVGAVEGCLGLRDAQLAATRSVLRSTGNTSSAAIFFVLKELGASLPSRSGRGLVLGLGPGLTVELLEIAWDC</sequence>
<evidence type="ECO:0008006" key="9">
    <source>
        <dbReference type="Google" id="ProtNLM"/>
    </source>
</evidence>
<dbReference type="GO" id="GO:0016747">
    <property type="term" value="F:acyltransferase activity, transferring groups other than amino-acyl groups"/>
    <property type="evidence" value="ECO:0007669"/>
    <property type="project" value="InterPro"/>
</dbReference>
<protein>
    <recommendedName>
        <fullName evidence="9">Type III polyketide synthase</fullName>
    </recommendedName>
</protein>
<dbReference type="InterPro" id="IPR011141">
    <property type="entry name" value="Polyketide_synthase_type-III"/>
</dbReference>
<evidence type="ECO:0000256" key="1">
    <source>
        <dbReference type="ARBA" id="ARBA00005531"/>
    </source>
</evidence>
<feature type="domain" description="Chalcone/stilbene synthase C-terminal" evidence="6">
    <location>
        <begin position="237"/>
        <end position="363"/>
    </location>
</feature>
<dbReference type="Gene3D" id="3.40.47.10">
    <property type="match status" value="2"/>
</dbReference>
<evidence type="ECO:0000259" key="6">
    <source>
        <dbReference type="Pfam" id="PF02797"/>
    </source>
</evidence>
<dbReference type="EMBL" id="JAEKNN010000029">
    <property type="protein sequence ID" value="MBJ7609108.1"/>
    <property type="molecule type" value="Genomic_DNA"/>
</dbReference>
<dbReference type="Pfam" id="PF02797">
    <property type="entry name" value="Chal_sti_synt_C"/>
    <property type="match status" value="1"/>
</dbReference>
<dbReference type="Proteomes" id="UP000614410">
    <property type="component" value="Unassembled WGS sequence"/>
</dbReference>
<evidence type="ECO:0000313" key="8">
    <source>
        <dbReference type="Proteomes" id="UP000614410"/>
    </source>
</evidence>
<evidence type="ECO:0000256" key="3">
    <source>
        <dbReference type="ARBA" id="ARBA00023315"/>
    </source>
</evidence>
<name>A0A934KLN5_9BACT</name>
<gene>
    <name evidence="7" type="ORF">JF887_06710</name>
</gene>
<evidence type="ECO:0000259" key="5">
    <source>
        <dbReference type="Pfam" id="PF00195"/>
    </source>
</evidence>
<dbReference type="SUPFAM" id="SSF53901">
    <property type="entry name" value="Thiolase-like"/>
    <property type="match status" value="2"/>
</dbReference>